<dbReference type="AlphaFoldDB" id="A0A0F9E2G9"/>
<gene>
    <name evidence="2" type="ORF">LCGC14_2477100</name>
</gene>
<protein>
    <submittedName>
        <fullName evidence="2">Uncharacterized protein</fullName>
    </submittedName>
</protein>
<evidence type="ECO:0000313" key="2">
    <source>
        <dbReference type="EMBL" id="KKL18278.1"/>
    </source>
</evidence>
<proteinExistence type="predicted"/>
<reference evidence="2" key="1">
    <citation type="journal article" date="2015" name="Nature">
        <title>Complex archaea that bridge the gap between prokaryotes and eukaryotes.</title>
        <authorList>
            <person name="Spang A."/>
            <person name="Saw J.H."/>
            <person name="Jorgensen S.L."/>
            <person name="Zaremba-Niedzwiedzka K."/>
            <person name="Martijn J."/>
            <person name="Lind A.E."/>
            <person name="van Eijk R."/>
            <person name="Schleper C."/>
            <person name="Guy L."/>
            <person name="Ettema T.J."/>
        </authorList>
    </citation>
    <scope>NUCLEOTIDE SEQUENCE</scope>
</reference>
<name>A0A0F9E2G9_9ZZZZ</name>
<dbReference type="EMBL" id="LAZR01038932">
    <property type="protein sequence ID" value="KKL18278.1"/>
    <property type="molecule type" value="Genomic_DNA"/>
</dbReference>
<organism evidence="2">
    <name type="scientific">marine sediment metagenome</name>
    <dbReference type="NCBI Taxonomy" id="412755"/>
    <lineage>
        <taxon>unclassified sequences</taxon>
        <taxon>metagenomes</taxon>
        <taxon>ecological metagenomes</taxon>
    </lineage>
</organism>
<evidence type="ECO:0000256" key="1">
    <source>
        <dbReference type="SAM" id="MobiDB-lite"/>
    </source>
</evidence>
<feature type="region of interest" description="Disordered" evidence="1">
    <location>
        <begin position="1"/>
        <end position="61"/>
    </location>
</feature>
<feature type="non-terminal residue" evidence="2">
    <location>
        <position position="174"/>
    </location>
</feature>
<comment type="caution">
    <text evidence="2">The sequence shown here is derived from an EMBL/GenBank/DDBJ whole genome shotgun (WGS) entry which is preliminary data.</text>
</comment>
<accession>A0A0F9E2G9</accession>
<sequence length="174" mass="18899">MPHREAEARQLGYTGRDADRYGHTGGPMAEPQGPPEDATDPFEQLTNEQLQGEIHDIDSYPEDVTRAAAILESRGFDPMAEEDGDGGGGPTPEQLAIERSKVASANMANYIDAVTRGLNAEIDAKRLSTEQAMEEFNRQLDAMTEARTGFLGAQQWTIPEGATEIHADIRGALD</sequence>
<feature type="region of interest" description="Disordered" evidence="1">
    <location>
        <begin position="75"/>
        <end position="94"/>
    </location>
</feature>